<evidence type="ECO:0008006" key="3">
    <source>
        <dbReference type="Google" id="ProtNLM"/>
    </source>
</evidence>
<comment type="caution">
    <text evidence="1">The sequence shown here is derived from an EMBL/GenBank/DDBJ whole genome shotgun (WGS) entry which is preliminary data.</text>
</comment>
<evidence type="ECO:0000313" key="1">
    <source>
        <dbReference type="EMBL" id="MEE6147645.1"/>
    </source>
</evidence>
<gene>
    <name evidence="1" type="ORF">VXJ25_06590</name>
</gene>
<protein>
    <recommendedName>
        <fullName evidence="3">Purine biosynthesis protein PurH</fullName>
    </recommendedName>
</protein>
<keyword evidence="2" id="KW-1185">Reference proteome</keyword>
<sequence length="81" mass="8856">MARRIKVSETTREQRIRIVAEALSFGDDCGDCSLDSCGIDRFYAPYIEGECELSELNARRASTGYVTGGRADEGGPSCLMQ</sequence>
<accession>A0ABU7RAM4</accession>
<reference evidence="1 2" key="1">
    <citation type="submission" date="2024-01" db="EMBL/GenBank/DDBJ databases">
        <title>Description of Olsenella sp. nov., isolated from pig feces.</title>
        <authorList>
            <person name="Chang Y.-H."/>
        </authorList>
    </citation>
    <scope>NUCLEOTIDE SEQUENCE [LARGE SCALE GENOMIC DNA]</scope>
    <source>
        <strain evidence="1 2">YH-ols2223</strain>
    </source>
</reference>
<name>A0ABU7RAM4_9ACTN</name>
<dbReference type="Proteomes" id="UP001332931">
    <property type="component" value="Unassembled WGS sequence"/>
</dbReference>
<organism evidence="1 2">
    <name type="scientific">Olsenella absiana</name>
    <dbReference type="NCBI Taxonomy" id="3115222"/>
    <lineage>
        <taxon>Bacteria</taxon>
        <taxon>Bacillati</taxon>
        <taxon>Actinomycetota</taxon>
        <taxon>Coriobacteriia</taxon>
        <taxon>Coriobacteriales</taxon>
        <taxon>Atopobiaceae</taxon>
        <taxon>Olsenella</taxon>
    </lineage>
</organism>
<dbReference type="RefSeq" id="WP_330958413.1">
    <property type="nucleotide sequence ID" value="NZ_JAZGJQ010000006.1"/>
</dbReference>
<dbReference type="EMBL" id="JAZGJQ010000006">
    <property type="protein sequence ID" value="MEE6147645.1"/>
    <property type="molecule type" value="Genomic_DNA"/>
</dbReference>
<proteinExistence type="predicted"/>
<evidence type="ECO:0000313" key="2">
    <source>
        <dbReference type="Proteomes" id="UP001332931"/>
    </source>
</evidence>